<feature type="region of interest" description="Disordered" evidence="4">
    <location>
        <begin position="338"/>
        <end position="374"/>
    </location>
</feature>
<dbReference type="InterPro" id="IPR000184">
    <property type="entry name" value="Bac_surfAg_D15"/>
</dbReference>
<feature type="domain" description="Peptidase MA-like" evidence="7">
    <location>
        <begin position="82"/>
        <end position="263"/>
    </location>
</feature>
<dbReference type="Pfam" id="PF07676">
    <property type="entry name" value="PD40"/>
    <property type="match status" value="2"/>
</dbReference>
<dbReference type="Proteomes" id="UP000231019">
    <property type="component" value="Unassembled WGS sequence"/>
</dbReference>
<dbReference type="Gene3D" id="2.40.160.50">
    <property type="entry name" value="membrane protein fhac: a member of the omp85/tpsb transporter family"/>
    <property type="match status" value="1"/>
</dbReference>
<dbReference type="SUPFAM" id="SSF82171">
    <property type="entry name" value="DPP6 N-terminal domain-like"/>
    <property type="match status" value="1"/>
</dbReference>
<evidence type="ECO:0000256" key="2">
    <source>
        <dbReference type="ARBA" id="ARBA00009820"/>
    </source>
</evidence>
<name>A0A2M7G8Q2_9BACT</name>
<protein>
    <submittedName>
        <fullName evidence="8">Uncharacterized protein</fullName>
    </submittedName>
</protein>
<evidence type="ECO:0000313" key="8">
    <source>
        <dbReference type="EMBL" id="PIW18475.1"/>
    </source>
</evidence>
<evidence type="ECO:0000259" key="7">
    <source>
        <dbReference type="Pfam" id="PF13485"/>
    </source>
</evidence>
<evidence type="ECO:0000256" key="3">
    <source>
        <dbReference type="ARBA" id="ARBA00023136"/>
    </source>
</evidence>
<organism evidence="8 9">
    <name type="scientific">bacterium (Candidatus Blackallbacteria) CG17_big_fil_post_rev_8_21_14_2_50_48_46</name>
    <dbReference type="NCBI Taxonomy" id="2014261"/>
    <lineage>
        <taxon>Bacteria</taxon>
        <taxon>Candidatus Blackallbacteria</taxon>
    </lineage>
</organism>
<comment type="caution">
    <text evidence="8">The sequence shown here is derived from an EMBL/GenBank/DDBJ whole genome shotgun (WGS) entry which is preliminary data.</text>
</comment>
<dbReference type="EMBL" id="PFFQ01000012">
    <property type="protein sequence ID" value="PIW18475.1"/>
    <property type="molecule type" value="Genomic_DNA"/>
</dbReference>
<dbReference type="InterPro" id="IPR011042">
    <property type="entry name" value="6-blade_b-propeller_TolB-like"/>
</dbReference>
<dbReference type="GO" id="GO:0019867">
    <property type="term" value="C:outer membrane"/>
    <property type="evidence" value="ECO:0007669"/>
    <property type="project" value="InterPro"/>
</dbReference>
<accession>A0A2M7G8Q2</accession>
<dbReference type="Pfam" id="PF01103">
    <property type="entry name" value="Omp85"/>
    <property type="match status" value="1"/>
</dbReference>
<dbReference type="PANTHER" id="PTHR36842">
    <property type="entry name" value="PROTEIN TOLB HOMOLOG"/>
    <property type="match status" value="1"/>
</dbReference>
<sequence length="1002" mass="112388">MSKTPHLHRRLMALCAALSFFASFPAHAFLGPSVNHPERHWQEISTPHFKIHYYQGFDQLAKLAARVAEEGFEKITADLGVAPQEKISLIINEDEFWNGFAEPARNRIVLDPRFALEAPIGINRFLLHEMTHIFNFLAVQRGLFGSNLFKSAGLPAWFAEGLAQYEAEYWASENDRMLRLHLLNRSLLTPAERNAFTALSGKGSEGYNEGYALVKFIFESYGREKLPELLQTYRNLSGDFYQAIQLTFGKPLLQIEADWRQALEERTREQIEARSETLSQAQALIPFRTNRTWYLPKPSPDGKWLAYQSTGGYPLIRGQIYPVQPLMIANLNQLKAYGEQERQKENQKKSPQPEPTQPPEIQEPGFKTPANPPEKLELDKIQNKLVDRVTDYAWAPDSQHLAYTLLIPDQFGNTTRTVQILPLQTEKDQLKALGEAETLLPGKTLHSPTWSPAGDKLALVLEENQRDSIIIFDLLNQKIEKTLVTAPDLRQYQALQWSPDGQKIVVEVYLPGEGQNLLLLDAEGQAPSRQLTESSTLYADKQAIWAPDSQSLYFISTRNGFANLYRHKLESRQTEPLSDVYTGLEVPALGQDSLYFIRHHAQGTSLERVALQDLKPGKAEKEATDMPYLADLDKDLTPTGETSPAQAYLPWIGLEVVVPVLSLDEKGDQVGFLAQASDLLQRHSLNVLALYGLVSSRIGFSTAYVNHMFDTSFALEVSDSPLLSFATDGSAYFITRDQQVAFSITRPLFNPGTGDTYATRIRRFASLEISASHQTNLRSELGGLIDDKLLRQGWNNSINLSWNANESIRNNDGIRYNLNLSAGGPWLGSQYSFLAANGNFRHYIPVFGDHTLAYRLDATAMTGDTRPALLGGPPLSNLLVLNFQNIIPLRGFKIAELQGSMMAAASLEYRFPLIKDWNFNLGGHYLENLTAAAFVDAGDAWFPSKRTPYPHIATGIELRSEAVLNHRNSFNLYIGMGKALLGKDIGPYDRGPEFYGGFANIF</sequence>
<evidence type="ECO:0000313" key="9">
    <source>
        <dbReference type="Proteomes" id="UP000231019"/>
    </source>
</evidence>
<keyword evidence="5" id="KW-0732">Signal</keyword>
<dbReference type="Gene3D" id="2.120.10.30">
    <property type="entry name" value="TolB, C-terminal domain"/>
    <property type="match status" value="1"/>
</dbReference>
<evidence type="ECO:0000256" key="1">
    <source>
        <dbReference type="ARBA" id="ARBA00004370"/>
    </source>
</evidence>
<feature type="domain" description="Bacterial surface antigen (D15)" evidence="6">
    <location>
        <begin position="728"/>
        <end position="948"/>
    </location>
</feature>
<feature type="compositionally biased region" description="Basic and acidic residues" evidence="4">
    <location>
        <begin position="338"/>
        <end position="348"/>
    </location>
</feature>
<dbReference type="Pfam" id="PF13485">
    <property type="entry name" value="Peptidase_MA_2"/>
    <property type="match status" value="1"/>
</dbReference>
<comment type="similarity">
    <text evidence="2">Belongs to the TolB family.</text>
</comment>
<keyword evidence="3" id="KW-0472">Membrane</keyword>
<gene>
    <name evidence="8" type="ORF">COW36_04075</name>
</gene>
<comment type="subcellular location">
    <subcellularLocation>
        <location evidence="1">Membrane</location>
    </subcellularLocation>
</comment>
<proteinExistence type="inferred from homology"/>
<evidence type="ECO:0000256" key="5">
    <source>
        <dbReference type="SAM" id="SignalP"/>
    </source>
</evidence>
<evidence type="ECO:0000259" key="6">
    <source>
        <dbReference type="Pfam" id="PF01103"/>
    </source>
</evidence>
<dbReference type="InterPro" id="IPR039568">
    <property type="entry name" value="Peptidase_MA-like_dom"/>
</dbReference>
<feature type="signal peptide" evidence="5">
    <location>
        <begin position="1"/>
        <end position="28"/>
    </location>
</feature>
<dbReference type="AlphaFoldDB" id="A0A2M7G8Q2"/>
<evidence type="ECO:0000256" key="4">
    <source>
        <dbReference type="SAM" id="MobiDB-lite"/>
    </source>
</evidence>
<feature type="chain" id="PRO_5014992995" evidence="5">
    <location>
        <begin position="29"/>
        <end position="1002"/>
    </location>
</feature>
<dbReference type="InterPro" id="IPR011659">
    <property type="entry name" value="WD40"/>
</dbReference>
<reference evidence="8 9" key="1">
    <citation type="submission" date="2017-09" db="EMBL/GenBank/DDBJ databases">
        <title>Depth-based differentiation of microbial function through sediment-hosted aquifers and enrichment of novel symbionts in the deep terrestrial subsurface.</title>
        <authorList>
            <person name="Probst A.J."/>
            <person name="Ladd B."/>
            <person name="Jarett J.K."/>
            <person name="Geller-Mcgrath D.E."/>
            <person name="Sieber C.M."/>
            <person name="Emerson J.B."/>
            <person name="Anantharaman K."/>
            <person name="Thomas B.C."/>
            <person name="Malmstrom R."/>
            <person name="Stieglmeier M."/>
            <person name="Klingl A."/>
            <person name="Woyke T."/>
            <person name="Ryan C.M."/>
            <person name="Banfield J.F."/>
        </authorList>
    </citation>
    <scope>NUCLEOTIDE SEQUENCE [LARGE SCALE GENOMIC DNA]</scope>
    <source>
        <strain evidence="8">CG17_big_fil_post_rev_8_21_14_2_50_48_46</strain>
    </source>
</reference>
<dbReference type="PANTHER" id="PTHR36842:SF1">
    <property type="entry name" value="PROTEIN TOLB"/>
    <property type="match status" value="1"/>
</dbReference>